<dbReference type="AlphaFoldDB" id="A0A1X7EKL7"/>
<keyword evidence="3" id="KW-0813">Transport</keyword>
<dbReference type="PANTHER" id="PTHR43649:SF34">
    <property type="entry name" value="ABC TRANSPORTER PERIPLASMIC-BINDING PROTEIN YCJN-RELATED"/>
    <property type="match status" value="1"/>
</dbReference>
<dbReference type="RefSeq" id="WP_159457634.1">
    <property type="nucleotide sequence ID" value="NZ_FXAF01000006.1"/>
</dbReference>
<comment type="subcellular location">
    <subcellularLocation>
        <location evidence="1">Periplasm</location>
    </subcellularLocation>
</comment>
<dbReference type="GO" id="GO:0042597">
    <property type="term" value="C:periplasmic space"/>
    <property type="evidence" value="ECO:0007669"/>
    <property type="project" value="UniProtKB-SubCell"/>
</dbReference>
<evidence type="ECO:0000256" key="4">
    <source>
        <dbReference type="ARBA" id="ARBA00022729"/>
    </source>
</evidence>
<dbReference type="PROSITE" id="PS51318">
    <property type="entry name" value="TAT"/>
    <property type="match status" value="1"/>
</dbReference>
<reference evidence="7" key="1">
    <citation type="submission" date="2017-04" db="EMBL/GenBank/DDBJ databases">
        <authorList>
            <person name="Varghese N."/>
            <person name="Submissions S."/>
        </authorList>
    </citation>
    <scope>NUCLEOTIDE SEQUENCE [LARGE SCALE GENOMIC DNA]</scope>
    <source>
        <strain evidence="7">B4P</strain>
    </source>
</reference>
<protein>
    <submittedName>
        <fullName evidence="6">ABC-type glycerol-3-phosphate transport system, substrate-binding protein</fullName>
    </submittedName>
</protein>
<dbReference type="Pfam" id="PF01547">
    <property type="entry name" value="SBP_bac_1"/>
    <property type="match status" value="1"/>
</dbReference>
<keyword evidence="5" id="KW-0574">Periplasm</keyword>
<accession>A0A1X7EKL7</accession>
<dbReference type="InterPro" id="IPR006059">
    <property type="entry name" value="SBP"/>
</dbReference>
<organism evidence="6 7">
    <name type="scientific">Xaviernesmea oryzae</name>
    <dbReference type="NCBI Taxonomy" id="464029"/>
    <lineage>
        <taxon>Bacteria</taxon>
        <taxon>Pseudomonadati</taxon>
        <taxon>Pseudomonadota</taxon>
        <taxon>Alphaproteobacteria</taxon>
        <taxon>Hyphomicrobiales</taxon>
        <taxon>Rhizobiaceae</taxon>
        <taxon>Rhizobium/Agrobacterium group</taxon>
        <taxon>Xaviernesmea</taxon>
    </lineage>
</organism>
<dbReference type="STRING" id="464029.SAMN02982989_1450"/>
<dbReference type="SUPFAM" id="SSF53850">
    <property type="entry name" value="Periplasmic binding protein-like II"/>
    <property type="match status" value="1"/>
</dbReference>
<evidence type="ECO:0000256" key="2">
    <source>
        <dbReference type="ARBA" id="ARBA00008520"/>
    </source>
</evidence>
<dbReference type="PANTHER" id="PTHR43649">
    <property type="entry name" value="ARABINOSE-BINDING PROTEIN-RELATED"/>
    <property type="match status" value="1"/>
</dbReference>
<evidence type="ECO:0000256" key="3">
    <source>
        <dbReference type="ARBA" id="ARBA00022448"/>
    </source>
</evidence>
<evidence type="ECO:0000256" key="5">
    <source>
        <dbReference type="ARBA" id="ARBA00022764"/>
    </source>
</evidence>
<dbReference type="Gene3D" id="3.40.190.10">
    <property type="entry name" value="Periplasmic binding protein-like II"/>
    <property type="match status" value="2"/>
</dbReference>
<gene>
    <name evidence="6" type="ORF">SAMN02982989_1450</name>
</gene>
<keyword evidence="7" id="KW-1185">Reference proteome</keyword>
<evidence type="ECO:0000256" key="1">
    <source>
        <dbReference type="ARBA" id="ARBA00004418"/>
    </source>
</evidence>
<proteinExistence type="inferred from homology"/>
<sequence length="448" mass="48414">MEKNKGIPGGPSISRRNMMIGSAATIAGAGLMSSTLFTPALAQSKPAKLTVLGDSAPWKGTIIEDAIPAFTKETGIEVEYIQLPNEPLITRARAELTSGSTTSFDVMQMGASMIGWMHPYMEDVNELLKKAGGKYAADFGMNEFSQASLDLASIDGVLRGVPYRSTTYILHYQPALLEAVGIKAPPTTFAEYLDAAQKLTEAGKPNRFGVGYCARQGGAIVDHFGPYLLSAGGGFYDSKTKDIWINNEKSLAGLEFYASLLNKYNVVPQDALTWEWDEIIANGQNDRYAMAITLNASATPINRSDKSKTKGKWKWAMVPGCESAADSRSSLGGWSFAVPSKGANTGWAFEFVQFITSREWAKRSMEKGNASARLSVLTDPEVVNTYGFTGVMADQLKTAIANPRDAYWGAVEAQLRAGLSKTLLGQASPKDAMDEVATGWERTMRRAG</sequence>
<dbReference type="CDD" id="cd13585">
    <property type="entry name" value="PBP2_TMBP_like"/>
    <property type="match status" value="1"/>
</dbReference>
<keyword evidence="4" id="KW-0732">Signal</keyword>
<dbReference type="InterPro" id="IPR006311">
    <property type="entry name" value="TAT_signal"/>
</dbReference>
<dbReference type="OrthoDB" id="9808332at2"/>
<comment type="similarity">
    <text evidence="2">Belongs to the bacterial solute-binding protein 1 family.</text>
</comment>
<evidence type="ECO:0000313" key="6">
    <source>
        <dbReference type="EMBL" id="SMF35533.1"/>
    </source>
</evidence>
<evidence type="ECO:0000313" key="7">
    <source>
        <dbReference type="Proteomes" id="UP000192903"/>
    </source>
</evidence>
<dbReference type="Proteomes" id="UP000192903">
    <property type="component" value="Unassembled WGS sequence"/>
</dbReference>
<dbReference type="EMBL" id="FXAF01000006">
    <property type="protein sequence ID" value="SMF35533.1"/>
    <property type="molecule type" value="Genomic_DNA"/>
</dbReference>
<dbReference type="InterPro" id="IPR050490">
    <property type="entry name" value="Bact_solute-bd_prot1"/>
</dbReference>
<name>A0A1X7EKL7_9HYPH</name>